<gene>
    <name evidence="1" type="ORF">BST25_22145</name>
</gene>
<protein>
    <recommendedName>
        <fullName evidence="3">RES domain-containing protein</fullName>
    </recommendedName>
</protein>
<comment type="caution">
    <text evidence="1">The sequence shown here is derived from an EMBL/GenBank/DDBJ whole genome shotgun (WGS) entry which is preliminary data.</text>
</comment>
<evidence type="ECO:0000313" key="2">
    <source>
        <dbReference type="Proteomes" id="UP000192566"/>
    </source>
</evidence>
<evidence type="ECO:0000313" key="1">
    <source>
        <dbReference type="EMBL" id="ORA68508.1"/>
    </source>
</evidence>
<keyword evidence="2" id="KW-1185">Reference proteome</keyword>
<reference evidence="1 2" key="1">
    <citation type="submission" date="2017-02" db="EMBL/GenBank/DDBJ databases">
        <title>The new phylogeny of genus Mycobacterium.</title>
        <authorList>
            <person name="Tortoli E."/>
            <person name="Trovato A."/>
            <person name="Cirillo D.M."/>
        </authorList>
    </citation>
    <scope>NUCLEOTIDE SEQUENCE [LARGE SCALE GENOMIC DNA]</scope>
    <source>
        <strain evidence="1 2">DSM 44471</strain>
    </source>
</reference>
<evidence type="ECO:0008006" key="3">
    <source>
        <dbReference type="Google" id="ProtNLM"/>
    </source>
</evidence>
<dbReference type="EMBL" id="MVHR01000055">
    <property type="protein sequence ID" value="ORA68508.1"/>
    <property type="molecule type" value="Genomic_DNA"/>
</dbReference>
<name>A0A1X0D837_MYCHE</name>
<dbReference type="AlphaFoldDB" id="A0A1X0D837"/>
<dbReference type="Proteomes" id="UP000192566">
    <property type="component" value="Unassembled WGS sequence"/>
</dbReference>
<sequence>MGYKPDPWHWTPWEFADEHGRFTGRWDDPAGIWRTLYVGSSALACYLEVLAVFRADPVAARDMDDIAVEDADDLYPTIRPGEIPRAWREPRSICSAELSGWFVLVGHYETLPTLRRQFLPMAKECGLQDLDAAAIRDGKHRRLTQAMSAWIYTLSTPNGDPTTGIQFDSRHGDQLTLWAIYERSASTAPPP</sequence>
<proteinExistence type="predicted"/>
<dbReference type="STRING" id="53376.BST25_22145"/>
<organism evidence="1 2">
    <name type="scientific">Mycobacterium heidelbergense</name>
    <dbReference type="NCBI Taxonomy" id="53376"/>
    <lineage>
        <taxon>Bacteria</taxon>
        <taxon>Bacillati</taxon>
        <taxon>Actinomycetota</taxon>
        <taxon>Actinomycetes</taxon>
        <taxon>Mycobacteriales</taxon>
        <taxon>Mycobacteriaceae</taxon>
        <taxon>Mycobacterium</taxon>
        <taxon>Mycobacterium simiae complex</taxon>
    </lineage>
</organism>
<accession>A0A1X0D837</accession>